<accession>A0AA87QE68</accession>
<dbReference type="PROSITE" id="PS51186">
    <property type="entry name" value="GNAT"/>
    <property type="match status" value="1"/>
</dbReference>
<evidence type="ECO:0000313" key="2">
    <source>
        <dbReference type="EMBL" id="GAJ96499.1"/>
    </source>
</evidence>
<dbReference type="GO" id="GO:0016747">
    <property type="term" value="F:acyltransferase activity, transferring groups other than amino-acyl groups"/>
    <property type="evidence" value="ECO:0007669"/>
    <property type="project" value="InterPro"/>
</dbReference>
<comment type="caution">
    <text evidence="2">The sequence shown here is derived from an EMBL/GenBank/DDBJ whole genome shotgun (WGS) entry which is preliminary data.</text>
</comment>
<dbReference type="RefSeq" id="WP_042476560.1">
    <property type="nucleotide sequence ID" value="NZ_BAYX01000023.1"/>
</dbReference>
<dbReference type="InterPro" id="IPR016181">
    <property type="entry name" value="Acyl_CoA_acyltransferase"/>
</dbReference>
<feature type="domain" description="N-acetyltransferase" evidence="1">
    <location>
        <begin position="18"/>
        <end position="168"/>
    </location>
</feature>
<dbReference type="Pfam" id="PF00583">
    <property type="entry name" value="Acetyltransf_1"/>
    <property type="match status" value="1"/>
</dbReference>
<name>A0AA87QE68_RHIRH</name>
<evidence type="ECO:0000313" key="3">
    <source>
        <dbReference type="Proteomes" id="UP000026941"/>
    </source>
</evidence>
<dbReference type="CDD" id="cd04301">
    <property type="entry name" value="NAT_SF"/>
    <property type="match status" value="1"/>
</dbReference>
<proteinExistence type="predicted"/>
<reference evidence="2 3" key="1">
    <citation type="submission" date="2014-05" db="EMBL/GenBank/DDBJ databases">
        <title>Whole genome shotgun sequence of Rhizobium rhizogenes NBRC 13257.</title>
        <authorList>
            <person name="Katano-Makiyama Y."/>
            <person name="Hosoyama A."/>
            <person name="Hashimoto M."/>
            <person name="Hosoyama Y."/>
            <person name="Noguchi M."/>
            <person name="Tsuchikane K."/>
            <person name="Kimura A."/>
            <person name="Ohji S."/>
            <person name="Ichikawa N."/>
            <person name="Yamazoe A."/>
            <person name="Fujita N."/>
        </authorList>
    </citation>
    <scope>NUCLEOTIDE SEQUENCE [LARGE SCALE GENOMIC DNA]</scope>
    <source>
        <strain evidence="2 3">NBRC 13257</strain>
    </source>
</reference>
<dbReference type="SUPFAM" id="SSF55729">
    <property type="entry name" value="Acyl-CoA N-acyltransferases (Nat)"/>
    <property type="match status" value="1"/>
</dbReference>
<sequence length="168" mass="19109">MTPFETTTSNREKPFPDLTFRVATSVDYSMLAQMNLELIQDEGHRSNLGLPELEKRFEHFQSKEDWIVEVVELSGESVGFVTYRFERDDTLSAGSRAYLRQFFIARKSRGAGLGRAAIELLLAERFKEPMVVRLEVLDSNPRGFGFWTAVGFQGYSRNLERTSGPGTT</sequence>
<dbReference type="Gene3D" id="3.40.630.30">
    <property type="match status" value="1"/>
</dbReference>
<dbReference type="InterPro" id="IPR000182">
    <property type="entry name" value="GNAT_dom"/>
</dbReference>
<gene>
    <name evidence="2" type="ORF">RRH01S_23_00050</name>
</gene>
<dbReference type="Proteomes" id="UP000026941">
    <property type="component" value="Unassembled WGS sequence"/>
</dbReference>
<dbReference type="EMBL" id="BAYX01000023">
    <property type="protein sequence ID" value="GAJ96499.1"/>
    <property type="molecule type" value="Genomic_DNA"/>
</dbReference>
<organism evidence="2 3">
    <name type="scientific">Rhizobium rhizogenes NBRC 13257</name>
    <dbReference type="NCBI Taxonomy" id="1220581"/>
    <lineage>
        <taxon>Bacteria</taxon>
        <taxon>Pseudomonadati</taxon>
        <taxon>Pseudomonadota</taxon>
        <taxon>Alphaproteobacteria</taxon>
        <taxon>Hyphomicrobiales</taxon>
        <taxon>Rhizobiaceae</taxon>
        <taxon>Rhizobium/Agrobacterium group</taxon>
        <taxon>Rhizobium</taxon>
    </lineage>
</organism>
<dbReference type="AlphaFoldDB" id="A0AA87QE68"/>
<protein>
    <recommendedName>
        <fullName evidence="1">N-acetyltransferase domain-containing protein</fullName>
    </recommendedName>
</protein>
<evidence type="ECO:0000259" key="1">
    <source>
        <dbReference type="PROSITE" id="PS51186"/>
    </source>
</evidence>